<dbReference type="EMBL" id="JACXVP010000001">
    <property type="protein sequence ID" value="KAG5629881.1"/>
    <property type="molecule type" value="Genomic_DNA"/>
</dbReference>
<comment type="caution">
    <text evidence="1">The sequence shown here is derived from an EMBL/GenBank/DDBJ whole genome shotgun (WGS) entry which is preliminary data.</text>
</comment>
<proteinExistence type="predicted"/>
<accession>A0A9J6AZM7</accession>
<evidence type="ECO:0000313" key="1">
    <source>
        <dbReference type="EMBL" id="KAG5629881.1"/>
    </source>
</evidence>
<reference evidence="1 2" key="1">
    <citation type="submission" date="2020-09" db="EMBL/GenBank/DDBJ databases">
        <title>De no assembly of potato wild relative species, Solanum commersonii.</title>
        <authorList>
            <person name="Cho K."/>
        </authorList>
    </citation>
    <scope>NUCLEOTIDE SEQUENCE [LARGE SCALE GENOMIC DNA]</scope>
    <source>
        <strain evidence="1">LZ3.2</strain>
        <tissue evidence="1">Leaf</tissue>
    </source>
</reference>
<evidence type="ECO:0000313" key="2">
    <source>
        <dbReference type="Proteomes" id="UP000824120"/>
    </source>
</evidence>
<protein>
    <submittedName>
        <fullName evidence="1">Uncharacterized protein</fullName>
    </submittedName>
</protein>
<sequence length="111" mass="13038">MRLKKYFYGNHQYENTRNYCELLLFFGRQGNFRKVSMLSLKNDLWQIIENPWNWNIVQLISSCKFVNGKLHLATNVGSGLERFWGKTSFNLADNKWGKLERPCGDGVSSRN</sequence>
<organism evidence="1 2">
    <name type="scientific">Solanum commersonii</name>
    <name type="common">Commerson's wild potato</name>
    <name type="synonym">Commerson's nightshade</name>
    <dbReference type="NCBI Taxonomy" id="4109"/>
    <lineage>
        <taxon>Eukaryota</taxon>
        <taxon>Viridiplantae</taxon>
        <taxon>Streptophyta</taxon>
        <taxon>Embryophyta</taxon>
        <taxon>Tracheophyta</taxon>
        <taxon>Spermatophyta</taxon>
        <taxon>Magnoliopsida</taxon>
        <taxon>eudicotyledons</taxon>
        <taxon>Gunneridae</taxon>
        <taxon>Pentapetalae</taxon>
        <taxon>asterids</taxon>
        <taxon>lamiids</taxon>
        <taxon>Solanales</taxon>
        <taxon>Solanaceae</taxon>
        <taxon>Solanoideae</taxon>
        <taxon>Solaneae</taxon>
        <taxon>Solanum</taxon>
    </lineage>
</organism>
<name>A0A9J6AZM7_SOLCO</name>
<dbReference type="AlphaFoldDB" id="A0A9J6AZM7"/>
<dbReference type="Proteomes" id="UP000824120">
    <property type="component" value="Chromosome 1"/>
</dbReference>
<keyword evidence="2" id="KW-1185">Reference proteome</keyword>
<gene>
    <name evidence="1" type="ORF">H5410_001598</name>
</gene>
<dbReference type="OrthoDB" id="1248546at2759"/>